<evidence type="ECO:0000256" key="1">
    <source>
        <dbReference type="SAM" id="SignalP"/>
    </source>
</evidence>
<dbReference type="AlphaFoldDB" id="A0A2V2WPK3"/>
<dbReference type="VEuPathDB" id="TriTrypDB:TcBrA4_0036330"/>
<organism evidence="2 3">
    <name type="scientific">Trypanosoma cruzi</name>
    <dbReference type="NCBI Taxonomy" id="5693"/>
    <lineage>
        <taxon>Eukaryota</taxon>
        <taxon>Discoba</taxon>
        <taxon>Euglenozoa</taxon>
        <taxon>Kinetoplastea</taxon>
        <taxon>Metakinetoplastina</taxon>
        <taxon>Trypanosomatida</taxon>
        <taxon>Trypanosomatidae</taxon>
        <taxon>Trypanosoma</taxon>
        <taxon>Schizotrypanum</taxon>
    </lineage>
</organism>
<evidence type="ECO:0008006" key="4">
    <source>
        <dbReference type="Google" id="ProtNLM"/>
    </source>
</evidence>
<protein>
    <recommendedName>
        <fullName evidence="4">Target of rapamycin (TOR) kinase 1</fullName>
    </recommendedName>
</protein>
<feature type="signal peptide" evidence="1">
    <location>
        <begin position="1"/>
        <end position="19"/>
    </location>
</feature>
<sequence length="166" mass="17844">MRHAALVRVFSFSIIASWGGLPAACPPSRSGQLSPHTFSGGMKRPSKLLGNGLAILALEWPTYAALATDVFTQGWGAFFFWETAAMLAAGCVWKLASHMALQKGVWPSLLALQGFRTRVYRHLRVCFGTVADFKIKSKGNASQDALAGNAATIDGVRRDCGMQAAR</sequence>
<dbReference type="VEuPathDB" id="TriTrypDB:TcG_00083"/>
<dbReference type="VEuPathDB" id="TriTrypDB:C3747_68g118"/>
<name>A0A2V2WPK3_TRYCR</name>
<accession>A0A2V2WPK3</accession>
<dbReference type="Proteomes" id="UP000246078">
    <property type="component" value="Unassembled WGS sequence"/>
</dbReference>
<dbReference type="EMBL" id="PRFC01000068">
    <property type="protein sequence ID" value="PWV10558.1"/>
    <property type="molecule type" value="Genomic_DNA"/>
</dbReference>
<evidence type="ECO:0000313" key="2">
    <source>
        <dbReference type="EMBL" id="PWV10558.1"/>
    </source>
</evidence>
<reference evidence="2 3" key="1">
    <citation type="journal article" date="2018" name="Microb. Genom.">
        <title>Expanding an expanded genome: long-read sequencing of Trypanosoma cruzi.</title>
        <authorList>
            <person name="Berna L."/>
            <person name="Rodriguez M."/>
            <person name="Chiribao M.L."/>
            <person name="Parodi-Talice A."/>
            <person name="Pita S."/>
            <person name="Rijo G."/>
            <person name="Alvarez-Valin F."/>
            <person name="Robello C."/>
        </authorList>
    </citation>
    <scope>NUCLEOTIDE SEQUENCE [LARGE SCALE GENOMIC DNA]</scope>
    <source>
        <strain evidence="2 3">TCC</strain>
    </source>
</reference>
<evidence type="ECO:0000313" key="3">
    <source>
        <dbReference type="Proteomes" id="UP000246078"/>
    </source>
</evidence>
<comment type="caution">
    <text evidence="2">The sequence shown here is derived from an EMBL/GenBank/DDBJ whole genome shotgun (WGS) entry which is preliminary data.</text>
</comment>
<gene>
    <name evidence="2" type="ORF">C3747_68g118</name>
</gene>
<keyword evidence="1" id="KW-0732">Signal</keyword>
<dbReference type="VEuPathDB" id="TriTrypDB:TcCL_NonESM01811"/>
<proteinExistence type="predicted"/>
<feature type="chain" id="PRO_5016003652" description="Target of rapamycin (TOR) kinase 1" evidence="1">
    <location>
        <begin position="20"/>
        <end position="166"/>
    </location>
</feature>